<gene>
    <name evidence="2" type="ORF">BRAN1462_LOCUS37917</name>
</gene>
<organism evidence="2">
    <name type="scientific">Zooxanthella nutricula</name>
    <dbReference type="NCBI Taxonomy" id="1333877"/>
    <lineage>
        <taxon>Eukaryota</taxon>
        <taxon>Sar</taxon>
        <taxon>Alveolata</taxon>
        <taxon>Dinophyceae</taxon>
        <taxon>Peridiniales</taxon>
        <taxon>Peridiniales incertae sedis</taxon>
        <taxon>Zooxanthella</taxon>
    </lineage>
</organism>
<feature type="compositionally biased region" description="Gly residues" evidence="1">
    <location>
        <begin position="1"/>
        <end position="12"/>
    </location>
</feature>
<proteinExistence type="predicted"/>
<reference evidence="2" key="1">
    <citation type="submission" date="2021-01" db="EMBL/GenBank/DDBJ databases">
        <authorList>
            <person name="Corre E."/>
            <person name="Pelletier E."/>
            <person name="Niang G."/>
            <person name="Scheremetjew M."/>
            <person name="Finn R."/>
            <person name="Kale V."/>
            <person name="Holt S."/>
            <person name="Cochrane G."/>
            <person name="Meng A."/>
            <person name="Brown T."/>
            <person name="Cohen L."/>
        </authorList>
    </citation>
    <scope>NUCLEOTIDE SEQUENCE</scope>
    <source>
        <strain evidence="2">RCC3387</strain>
    </source>
</reference>
<dbReference type="EMBL" id="HBGW01059568">
    <property type="protein sequence ID" value="CAD9600909.1"/>
    <property type="molecule type" value="Transcribed_RNA"/>
</dbReference>
<dbReference type="InterPro" id="IPR036412">
    <property type="entry name" value="HAD-like_sf"/>
</dbReference>
<dbReference type="PANTHER" id="PTHR38899">
    <property type="entry name" value="DOMAIN OOKINETE PROTEIN, PUTATIVE-RELATED"/>
    <property type="match status" value="1"/>
</dbReference>
<name>A0A7S2PJK3_9DINO</name>
<dbReference type="SUPFAM" id="SSF56784">
    <property type="entry name" value="HAD-like"/>
    <property type="match status" value="1"/>
</dbReference>
<evidence type="ECO:0000313" key="2">
    <source>
        <dbReference type="EMBL" id="CAD9600909.1"/>
    </source>
</evidence>
<protein>
    <submittedName>
        <fullName evidence="2">Uncharacterized protein</fullName>
    </submittedName>
</protein>
<sequence>MAAAPGGTGQPGAHGAASSEVAESMSTGLLVSRRPAAVEIRKRSSFETASTVTELSDERGSLPNAGSMSRDGSYSCLAEVSLSEGPASDEQDEAPAECGQPPTVVVTPPTPEGEADTSGDVLMELSTFVRQCSIFSSMGGGGGGSCASSFAGSDARFAEPAQTLIIFDWDDTLFPTTEFSERWRVAIGGGERRPVYEPKCLEQAAQLSEWRQALREYLEQACALSSRCCIITNSRRPWVSDCIERFCPELKELFARPSGPRVIYAGERLPVTRTFRSQCMDLRPVKNRVQDLRCMTAEELEEELTLAKYMAMRSEARSFYSQYPNQSWKNILSIGDMRYERDAVQELSFRRVPHGVEKLRTKALILPTSASLSEITMRLQFSVIMLPAYVAFNGDFDVDLADADDPLLAIGEALGIPELAKLPFSRHAWGRAPPPENDEVASSLAELAVTVHDRLYG</sequence>
<dbReference type="AlphaFoldDB" id="A0A7S2PJK3"/>
<dbReference type="PANTHER" id="PTHR38899:SF1">
    <property type="entry name" value="PROTEIN KINASE"/>
    <property type="match status" value="1"/>
</dbReference>
<feature type="region of interest" description="Disordered" evidence="1">
    <location>
        <begin position="1"/>
        <end position="118"/>
    </location>
</feature>
<accession>A0A7S2PJK3</accession>
<evidence type="ECO:0000256" key="1">
    <source>
        <dbReference type="SAM" id="MobiDB-lite"/>
    </source>
</evidence>